<reference evidence="5" key="1">
    <citation type="journal article" date="2017" name="PLoS ONE">
        <title>The Agassiz's desert tortoise genome provides a resource for the conservation of a threatened species.</title>
        <authorList>
            <person name="Tollis M."/>
            <person name="DeNardo D.F."/>
            <person name="Cornelius J.A."/>
            <person name="Dolby G.A."/>
            <person name="Edwards T."/>
            <person name="Henen B.T."/>
            <person name="Karl A.E."/>
            <person name="Murphy R.W."/>
            <person name="Kusumi K."/>
        </authorList>
    </citation>
    <scope>NUCLEOTIDE SEQUENCE [LARGE SCALE GENOMIC DNA]</scope>
</reference>
<dbReference type="Gene3D" id="1.10.340.70">
    <property type="match status" value="1"/>
</dbReference>
<dbReference type="PANTHER" id="PTHR45935">
    <property type="entry name" value="PROTEIN ZBED8-RELATED"/>
    <property type="match status" value="1"/>
</dbReference>
<dbReference type="Pfam" id="PF17921">
    <property type="entry name" value="Integrase_H2C2"/>
    <property type="match status" value="1"/>
</dbReference>
<dbReference type="PROSITE" id="PS50804">
    <property type="entry name" value="SCAN_BOX"/>
    <property type="match status" value="1"/>
</dbReference>
<reference evidence="4" key="2">
    <citation type="submission" date="2025-08" db="UniProtKB">
        <authorList>
            <consortium name="Ensembl"/>
        </authorList>
    </citation>
    <scope>IDENTIFICATION</scope>
</reference>
<dbReference type="SMART" id="SM00431">
    <property type="entry name" value="SCAN"/>
    <property type="match status" value="1"/>
</dbReference>
<dbReference type="Gene3D" id="1.10.4020.10">
    <property type="entry name" value="DNA breaking-rejoining enzymes"/>
    <property type="match status" value="1"/>
</dbReference>
<dbReference type="FunFam" id="1.10.340.70:FF:000001">
    <property type="entry name" value="Retrovirus-related Pol polyprotein from transposon gypsy-like Protein"/>
    <property type="match status" value="1"/>
</dbReference>
<reference evidence="4" key="3">
    <citation type="submission" date="2025-09" db="UniProtKB">
        <authorList>
            <consortium name="Ensembl"/>
        </authorList>
    </citation>
    <scope>IDENTIFICATION</scope>
</reference>
<dbReference type="SUPFAM" id="SSF47353">
    <property type="entry name" value="Retrovirus capsid dimerization domain-like"/>
    <property type="match status" value="1"/>
</dbReference>
<protein>
    <recommendedName>
        <fullName evidence="2">Gypsy retrotransposon integrase-like protein 1</fullName>
    </recommendedName>
</protein>
<name>A0A452H1E3_9SAUR</name>
<dbReference type="Ensembl" id="ENSGAGT00000009708.1">
    <property type="protein sequence ID" value="ENSGAGP00000008432.1"/>
    <property type="gene ID" value="ENSGAGG00000006705.1"/>
</dbReference>
<dbReference type="InterPro" id="IPR003309">
    <property type="entry name" value="SCAN_dom"/>
</dbReference>
<organism evidence="4 5">
    <name type="scientific">Gopherus agassizii</name>
    <name type="common">Agassiz's desert tortoise</name>
    <dbReference type="NCBI Taxonomy" id="38772"/>
    <lineage>
        <taxon>Eukaryota</taxon>
        <taxon>Metazoa</taxon>
        <taxon>Chordata</taxon>
        <taxon>Craniata</taxon>
        <taxon>Vertebrata</taxon>
        <taxon>Euteleostomi</taxon>
        <taxon>Archelosauria</taxon>
        <taxon>Testudinata</taxon>
        <taxon>Testudines</taxon>
        <taxon>Cryptodira</taxon>
        <taxon>Durocryptodira</taxon>
        <taxon>Testudinoidea</taxon>
        <taxon>Testudinidae</taxon>
        <taxon>Gopherus</taxon>
    </lineage>
</organism>
<evidence type="ECO:0000259" key="3">
    <source>
        <dbReference type="PROSITE" id="PS50804"/>
    </source>
</evidence>
<dbReference type="Proteomes" id="UP000291020">
    <property type="component" value="Unassembled WGS sequence"/>
</dbReference>
<dbReference type="InterPro" id="IPR038269">
    <property type="entry name" value="SCAN_sf"/>
</dbReference>
<accession>A0A452H1E3</accession>
<keyword evidence="5" id="KW-1185">Reference proteome</keyword>
<feature type="domain" description="SCAN box" evidence="3">
    <location>
        <begin position="20"/>
        <end position="98"/>
    </location>
</feature>
<dbReference type="PANTHER" id="PTHR45935:SF15">
    <property type="entry name" value="SCAN BOX DOMAIN-CONTAINING PROTEIN"/>
    <property type="match status" value="1"/>
</dbReference>
<dbReference type="STRING" id="38772.ENSGAGP00000008432"/>
<dbReference type="AlphaFoldDB" id="A0A452H1E3"/>
<sequence length="226" mass="25743">CLEYQVAVLDALDLSPETFRQRFRGQTYPTVPCPRLIAQGLKEACRRWLQPETHTAEEVTEQMVLEQFVYILPARGRAWVLRHWPATLGAAVSLMEDFLAAEAPVWPAFRPPALVPDQSRGGRRVSAAAAKPRTGPRLAAIDGSVIDPGRATQWPHFELCRDRLYRVERDPRTQELRMQLLVLQCHRRAVMSLAHDIPAAGHLEYENTLSRIRARFYWPGLDGEVK</sequence>
<evidence type="ECO:0000313" key="4">
    <source>
        <dbReference type="Ensembl" id="ENSGAGP00000008432.1"/>
    </source>
</evidence>
<dbReference type="InterPro" id="IPR041588">
    <property type="entry name" value="Integrase_H2C2"/>
</dbReference>
<dbReference type="Pfam" id="PF02023">
    <property type="entry name" value="SCAN"/>
    <property type="match status" value="1"/>
</dbReference>
<proteinExistence type="predicted"/>
<dbReference type="InterPro" id="IPR050916">
    <property type="entry name" value="SCAN-C2H2_zinc_finger"/>
</dbReference>
<evidence type="ECO:0000256" key="1">
    <source>
        <dbReference type="ARBA" id="ARBA00023242"/>
    </source>
</evidence>
<evidence type="ECO:0000313" key="5">
    <source>
        <dbReference type="Proteomes" id="UP000291020"/>
    </source>
</evidence>
<keyword evidence="1" id="KW-0539">Nucleus</keyword>
<evidence type="ECO:0000256" key="2">
    <source>
        <dbReference type="ARBA" id="ARBA00039658"/>
    </source>
</evidence>